<dbReference type="Proteomes" id="UP000784294">
    <property type="component" value="Unassembled WGS sequence"/>
</dbReference>
<keyword evidence="1" id="KW-1133">Transmembrane helix</keyword>
<keyword evidence="3" id="KW-1185">Reference proteome</keyword>
<evidence type="ECO:0000313" key="2">
    <source>
        <dbReference type="EMBL" id="VEL14339.1"/>
    </source>
</evidence>
<evidence type="ECO:0000256" key="1">
    <source>
        <dbReference type="SAM" id="Phobius"/>
    </source>
</evidence>
<feature type="transmembrane region" description="Helical" evidence="1">
    <location>
        <begin position="12"/>
        <end position="31"/>
    </location>
</feature>
<comment type="caution">
    <text evidence="2">The sequence shown here is derived from an EMBL/GenBank/DDBJ whole genome shotgun (WGS) entry which is preliminary data.</text>
</comment>
<keyword evidence="1" id="KW-0812">Transmembrane</keyword>
<dbReference type="OrthoDB" id="2015280at2759"/>
<evidence type="ECO:0000313" key="3">
    <source>
        <dbReference type="Proteomes" id="UP000784294"/>
    </source>
</evidence>
<proteinExistence type="predicted"/>
<reference evidence="2" key="1">
    <citation type="submission" date="2018-11" db="EMBL/GenBank/DDBJ databases">
        <authorList>
            <consortium name="Pathogen Informatics"/>
        </authorList>
    </citation>
    <scope>NUCLEOTIDE SEQUENCE</scope>
</reference>
<name>A0A448WL12_9PLAT</name>
<gene>
    <name evidence="2" type="ORF">PXEA_LOCUS7779</name>
</gene>
<protein>
    <submittedName>
        <fullName evidence="2">Uncharacterized protein</fullName>
    </submittedName>
</protein>
<sequence length="85" mass="9625">MLVPDKYTEILSFDYLFPIFSSGGIGVLMNIDRLSKQLHRELGRPVQVSGLVDSAWYLNVPAFRRADCTNVFECPPEEGIHRGIK</sequence>
<dbReference type="EMBL" id="CAAALY010020811">
    <property type="protein sequence ID" value="VEL14339.1"/>
    <property type="molecule type" value="Genomic_DNA"/>
</dbReference>
<dbReference type="AlphaFoldDB" id="A0A448WL12"/>
<accession>A0A448WL12</accession>
<keyword evidence="1" id="KW-0472">Membrane</keyword>
<organism evidence="2 3">
    <name type="scientific">Protopolystoma xenopodis</name>
    <dbReference type="NCBI Taxonomy" id="117903"/>
    <lineage>
        <taxon>Eukaryota</taxon>
        <taxon>Metazoa</taxon>
        <taxon>Spiralia</taxon>
        <taxon>Lophotrochozoa</taxon>
        <taxon>Platyhelminthes</taxon>
        <taxon>Monogenea</taxon>
        <taxon>Polyopisthocotylea</taxon>
        <taxon>Polystomatidea</taxon>
        <taxon>Polystomatidae</taxon>
        <taxon>Protopolystoma</taxon>
    </lineage>
</organism>